<gene>
    <name evidence="1" type="ORF">OHV25_01330</name>
</gene>
<evidence type="ECO:0000313" key="1">
    <source>
        <dbReference type="EMBL" id="WTU45296.1"/>
    </source>
</evidence>
<name>A0AAU2HCY0_9ACTN</name>
<organism evidence="1">
    <name type="scientific">Streptomyces sp. NBC_00060</name>
    <dbReference type="NCBI Taxonomy" id="2975636"/>
    <lineage>
        <taxon>Bacteria</taxon>
        <taxon>Bacillati</taxon>
        <taxon>Actinomycetota</taxon>
        <taxon>Actinomycetes</taxon>
        <taxon>Kitasatosporales</taxon>
        <taxon>Streptomycetaceae</taxon>
        <taxon>Streptomyces</taxon>
    </lineage>
</organism>
<reference evidence="1" key="1">
    <citation type="submission" date="2022-10" db="EMBL/GenBank/DDBJ databases">
        <title>The complete genomes of actinobacterial strains from the NBC collection.</title>
        <authorList>
            <person name="Joergensen T.S."/>
            <person name="Alvarez Arevalo M."/>
            <person name="Sterndorff E.B."/>
            <person name="Faurdal D."/>
            <person name="Vuksanovic O."/>
            <person name="Mourched A.-S."/>
            <person name="Charusanti P."/>
            <person name="Shaw S."/>
            <person name="Blin K."/>
            <person name="Weber T."/>
        </authorList>
    </citation>
    <scope>NUCLEOTIDE SEQUENCE</scope>
    <source>
        <strain evidence="1">NBC_00060</strain>
    </source>
</reference>
<proteinExistence type="predicted"/>
<accession>A0AAU2HCY0</accession>
<dbReference type="AlphaFoldDB" id="A0AAU2HCY0"/>
<sequence>MHRPARYSRRLQRLFNTSALISIRSCDKPRRFYDRKRAEDKRHSQGVMALPRRRVNALWALLRDGRRYNPIPPHTGRLILL</sequence>
<protein>
    <recommendedName>
        <fullName evidence="2">Transposase</fullName>
    </recommendedName>
</protein>
<evidence type="ECO:0008006" key="2">
    <source>
        <dbReference type="Google" id="ProtNLM"/>
    </source>
</evidence>
<dbReference type="EMBL" id="CP108253">
    <property type="protein sequence ID" value="WTU45296.1"/>
    <property type="molecule type" value="Genomic_DNA"/>
</dbReference>